<evidence type="ECO:0000313" key="3">
    <source>
        <dbReference type="Proteomes" id="UP001177080"/>
    </source>
</evidence>
<dbReference type="RefSeq" id="WP_244758890.1">
    <property type="nucleotide sequence ID" value="NZ_JALJCJ010000001.1"/>
</dbReference>
<gene>
    <name evidence="2" type="ORF">GB928_003410</name>
</gene>
<keyword evidence="1" id="KW-0472">Membrane</keyword>
<keyword evidence="3" id="KW-1185">Reference proteome</keyword>
<comment type="caution">
    <text evidence="2">The sequence shown here is derived from an EMBL/GenBank/DDBJ whole genome shotgun (WGS) entry which is preliminary data.</text>
</comment>
<keyword evidence="1" id="KW-1133">Transmembrane helix</keyword>
<protein>
    <submittedName>
        <fullName evidence="2">Uncharacterized protein</fullName>
    </submittedName>
</protein>
<proteinExistence type="predicted"/>
<feature type="transmembrane region" description="Helical" evidence="1">
    <location>
        <begin position="6"/>
        <end position="27"/>
    </location>
</feature>
<sequence length="54" mass="5986">MSEEATMVGLTILFTVFISVVFTFDFTRTILDLKRDRAVLKATKLKTEAGGFGV</sequence>
<dbReference type="EMBL" id="WHSC02000001">
    <property type="protein sequence ID" value="MDO6120223.1"/>
    <property type="molecule type" value="Genomic_DNA"/>
</dbReference>
<keyword evidence="1" id="KW-0812">Transmembrane</keyword>
<evidence type="ECO:0000256" key="1">
    <source>
        <dbReference type="SAM" id="Phobius"/>
    </source>
</evidence>
<organism evidence="2 3">
    <name type="scientific">Shinella curvata</name>
    <dbReference type="NCBI Taxonomy" id="1817964"/>
    <lineage>
        <taxon>Bacteria</taxon>
        <taxon>Pseudomonadati</taxon>
        <taxon>Pseudomonadota</taxon>
        <taxon>Alphaproteobacteria</taxon>
        <taxon>Hyphomicrobiales</taxon>
        <taxon>Rhizobiaceae</taxon>
        <taxon>Shinella</taxon>
    </lineage>
</organism>
<dbReference type="Proteomes" id="UP001177080">
    <property type="component" value="Unassembled WGS sequence"/>
</dbReference>
<accession>A0ABT8X916</accession>
<name>A0ABT8X916_9HYPH</name>
<reference evidence="2" key="1">
    <citation type="submission" date="2022-04" db="EMBL/GenBank/DDBJ databases">
        <title>Shinella lacus sp. nov., a novel member of the genus Shinella from water.</title>
        <authorList>
            <person name="Deng Y."/>
        </authorList>
    </citation>
    <scope>NUCLEOTIDE SEQUENCE</scope>
    <source>
        <strain evidence="2">JCM 31239</strain>
    </source>
</reference>
<evidence type="ECO:0000313" key="2">
    <source>
        <dbReference type="EMBL" id="MDO6120223.1"/>
    </source>
</evidence>